<dbReference type="PANTHER" id="PTHR45935">
    <property type="entry name" value="PROTEIN ZBED8-RELATED"/>
    <property type="match status" value="1"/>
</dbReference>
<dbReference type="SMART" id="SM00431">
    <property type="entry name" value="SCAN"/>
    <property type="match status" value="1"/>
</dbReference>
<dbReference type="Gene3D" id="1.10.4020.10">
    <property type="entry name" value="DNA breaking-rejoining enzymes"/>
    <property type="match status" value="1"/>
</dbReference>
<dbReference type="RefSeq" id="XP_025030021.1">
    <property type="nucleotide sequence ID" value="XM_025174253.1"/>
</dbReference>
<reference evidence="5" key="1">
    <citation type="submission" date="2025-08" db="UniProtKB">
        <authorList>
            <consortium name="RefSeq"/>
        </authorList>
    </citation>
    <scope>IDENTIFICATION</scope>
    <source>
        <tissue evidence="5">Liver</tissue>
    </source>
</reference>
<evidence type="ECO:0000256" key="1">
    <source>
        <dbReference type="ARBA" id="ARBA00023242"/>
    </source>
</evidence>
<keyword evidence="1" id="KW-0539">Nucleus</keyword>
<accession>A0A9F5MZE6</accession>
<dbReference type="OrthoDB" id="9047037at2759"/>
<dbReference type="InterPro" id="IPR003309">
    <property type="entry name" value="SCAN_dom"/>
</dbReference>
<feature type="region of interest" description="Disordered" evidence="2">
    <location>
        <begin position="157"/>
        <end position="186"/>
    </location>
</feature>
<keyword evidence="4" id="KW-1185">Reference proteome</keyword>
<organism evidence="4 5">
    <name type="scientific">Python bivittatus</name>
    <name type="common">Burmese python</name>
    <name type="synonym">Python molurus bivittatus</name>
    <dbReference type="NCBI Taxonomy" id="176946"/>
    <lineage>
        <taxon>Eukaryota</taxon>
        <taxon>Metazoa</taxon>
        <taxon>Chordata</taxon>
        <taxon>Craniata</taxon>
        <taxon>Vertebrata</taxon>
        <taxon>Euteleostomi</taxon>
        <taxon>Lepidosauria</taxon>
        <taxon>Squamata</taxon>
        <taxon>Bifurcata</taxon>
        <taxon>Unidentata</taxon>
        <taxon>Episquamata</taxon>
        <taxon>Toxicofera</taxon>
        <taxon>Serpentes</taxon>
        <taxon>Henophidia</taxon>
        <taxon>Pythonidae</taxon>
        <taxon>Python</taxon>
    </lineage>
</organism>
<protein>
    <submittedName>
        <fullName evidence="5">Zinc finger protein 500-like</fullName>
    </submittedName>
</protein>
<dbReference type="KEGG" id="pbi:112542161"/>
<dbReference type="PANTHER" id="PTHR45935:SF15">
    <property type="entry name" value="SCAN BOX DOMAIN-CONTAINING PROTEIN"/>
    <property type="match status" value="1"/>
</dbReference>
<sequence length="186" mass="21092">MPVQKDEMEVQRSSGMGVANVPPAIWPGNREDFWGRTHSKVLPEGTLSSDAQCWHSRDFCYQEAQGPRDVCSQLYKHCYQWLKPERNTKAQMLDLVILEQFLAVLPMEMECWVRECGAEACSQAVALVEGFLLSQAADKELGMKQLQKSFMRVVSEHPEGRRDLSNSSQEQQNFQVPPTLATSPCK</sequence>
<name>A0A9F5MZE6_PYTBI</name>
<dbReference type="FunFam" id="1.10.4020.10:FF:000005">
    <property type="entry name" value="Uncharacterized protein"/>
    <property type="match status" value="1"/>
</dbReference>
<evidence type="ECO:0000256" key="2">
    <source>
        <dbReference type="SAM" id="MobiDB-lite"/>
    </source>
</evidence>
<dbReference type="PROSITE" id="PS50804">
    <property type="entry name" value="SCAN_BOX"/>
    <property type="match status" value="1"/>
</dbReference>
<dbReference type="InterPro" id="IPR050916">
    <property type="entry name" value="SCAN-C2H2_zinc_finger"/>
</dbReference>
<feature type="compositionally biased region" description="Polar residues" evidence="2">
    <location>
        <begin position="165"/>
        <end position="186"/>
    </location>
</feature>
<evidence type="ECO:0000313" key="4">
    <source>
        <dbReference type="Proteomes" id="UP000695026"/>
    </source>
</evidence>
<dbReference type="OMA" id="LPMEMEC"/>
<evidence type="ECO:0000259" key="3">
    <source>
        <dbReference type="PROSITE" id="PS50804"/>
    </source>
</evidence>
<dbReference type="InterPro" id="IPR038269">
    <property type="entry name" value="SCAN_sf"/>
</dbReference>
<feature type="domain" description="SCAN box" evidence="3">
    <location>
        <begin position="57"/>
        <end position="131"/>
    </location>
</feature>
<evidence type="ECO:0000313" key="5">
    <source>
        <dbReference type="RefSeq" id="XP_025030021.1"/>
    </source>
</evidence>
<proteinExistence type="predicted"/>
<dbReference type="Pfam" id="PF02023">
    <property type="entry name" value="SCAN"/>
    <property type="match status" value="1"/>
</dbReference>
<dbReference type="Proteomes" id="UP000695026">
    <property type="component" value="Unplaced"/>
</dbReference>
<dbReference type="AlphaFoldDB" id="A0A9F5MZE6"/>
<dbReference type="GeneID" id="112542161"/>
<gene>
    <name evidence="5" type="primary">LOC112542161</name>
</gene>
<dbReference type="SUPFAM" id="SSF47353">
    <property type="entry name" value="Retrovirus capsid dimerization domain-like"/>
    <property type="match status" value="1"/>
</dbReference>